<dbReference type="PANTHER" id="PTHR47829:SF1">
    <property type="entry name" value="HAD FAMILY PHOSPHATASE"/>
    <property type="match status" value="1"/>
</dbReference>
<evidence type="ECO:0000313" key="2">
    <source>
        <dbReference type="Proteomes" id="UP000256269"/>
    </source>
</evidence>
<dbReference type="GO" id="GO:0016787">
    <property type="term" value="F:hydrolase activity"/>
    <property type="evidence" value="ECO:0007669"/>
    <property type="project" value="UniProtKB-KW"/>
</dbReference>
<comment type="caution">
    <text evidence="1">The sequence shown here is derived from an EMBL/GenBank/DDBJ whole genome shotgun (WGS) entry which is preliminary data.</text>
</comment>
<dbReference type="InterPro" id="IPR023214">
    <property type="entry name" value="HAD_sf"/>
</dbReference>
<dbReference type="EMBL" id="QUNO01000006">
    <property type="protein sequence ID" value="REH47032.1"/>
    <property type="molecule type" value="Genomic_DNA"/>
</dbReference>
<sequence>MPDVKAVWTDFGGVLTPPIAVTLQTFCQKWEVDRNALMAAVWAVTQRYDTTDVMLPLDTPLVSEQEWLGQVKAELLANGISLAVDSFADAWFGGREANAAWLARLRRARADGLFVGMLSNMVPSWDAHWRAMVPPDELFDDVLLSYQVGFRKPAKEIFDLAVLRSGVPAAQSVFVDDLEANCAGARAQGWRAIQFTDTDQAIARLDELLGTTGGAT</sequence>
<dbReference type="NCBIfam" id="TIGR01509">
    <property type="entry name" value="HAD-SF-IA-v3"/>
    <property type="match status" value="1"/>
</dbReference>
<dbReference type="Gene3D" id="1.10.150.240">
    <property type="entry name" value="Putative phosphatase, domain 2"/>
    <property type="match status" value="1"/>
</dbReference>
<reference evidence="1 2" key="1">
    <citation type="submission" date="2018-08" db="EMBL/GenBank/DDBJ databases">
        <title>Genomic Encyclopedia of Archaeal and Bacterial Type Strains, Phase II (KMG-II): from individual species to whole genera.</title>
        <authorList>
            <person name="Goeker M."/>
        </authorList>
    </citation>
    <scope>NUCLEOTIDE SEQUENCE [LARGE SCALE GENOMIC DNA]</scope>
    <source>
        <strain evidence="1 2">DSM 45791</strain>
    </source>
</reference>
<dbReference type="InterPro" id="IPR006439">
    <property type="entry name" value="HAD-SF_hydro_IA"/>
</dbReference>
<gene>
    <name evidence="1" type="ORF">BCF44_106196</name>
</gene>
<dbReference type="Gene3D" id="3.40.50.1000">
    <property type="entry name" value="HAD superfamily/HAD-like"/>
    <property type="match status" value="1"/>
</dbReference>
<dbReference type="InterPro" id="IPR023198">
    <property type="entry name" value="PGP-like_dom2"/>
</dbReference>
<dbReference type="PANTHER" id="PTHR47829">
    <property type="entry name" value="HYDROLASE, PUTATIVE (AFU_ORTHOLOGUE AFUA_1G12880)-RELATED"/>
    <property type="match status" value="1"/>
</dbReference>
<dbReference type="OrthoDB" id="9795007at2"/>
<dbReference type="CDD" id="cd02603">
    <property type="entry name" value="HAD_sEH-N_like"/>
    <property type="match status" value="1"/>
</dbReference>
<name>A0A3E0HKL6_9PSEU</name>
<dbReference type="InterPro" id="IPR052898">
    <property type="entry name" value="ACAD10-like"/>
</dbReference>
<accession>A0A3E0HKL6</accession>
<dbReference type="Proteomes" id="UP000256269">
    <property type="component" value="Unassembled WGS sequence"/>
</dbReference>
<dbReference type="SUPFAM" id="SSF56784">
    <property type="entry name" value="HAD-like"/>
    <property type="match status" value="1"/>
</dbReference>
<keyword evidence="2" id="KW-1185">Reference proteome</keyword>
<protein>
    <submittedName>
        <fullName evidence="1">Putative hydrolase of the HAD superfamily</fullName>
    </submittedName>
</protein>
<dbReference type="PRINTS" id="PR00413">
    <property type="entry name" value="HADHALOGNASE"/>
</dbReference>
<dbReference type="AlphaFoldDB" id="A0A3E0HKL6"/>
<evidence type="ECO:0000313" key="1">
    <source>
        <dbReference type="EMBL" id="REH47032.1"/>
    </source>
</evidence>
<dbReference type="InterPro" id="IPR036412">
    <property type="entry name" value="HAD-like_sf"/>
</dbReference>
<proteinExistence type="predicted"/>
<dbReference type="Pfam" id="PF00702">
    <property type="entry name" value="Hydrolase"/>
    <property type="match status" value="1"/>
</dbReference>
<keyword evidence="1" id="KW-0378">Hydrolase</keyword>
<organism evidence="1 2">
    <name type="scientific">Kutzneria buriramensis</name>
    <dbReference type="NCBI Taxonomy" id="1045776"/>
    <lineage>
        <taxon>Bacteria</taxon>
        <taxon>Bacillati</taxon>
        <taxon>Actinomycetota</taxon>
        <taxon>Actinomycetes</taxon>
        <taxon>Pseudonocardiales</taxon>
        <taxon>Pseudonocardiaceae</taxon>
        <taxon>Kutzneria</taxon>
    </lineage>
</organism>
<dbReference type="RefSeq" id="WP_116175688.1">
    <property type="nucleotide sequence ID" value="NZ_CP144375.1"/>
</dbReference>